<dbReference type="InterPro" id="IPR045214">
    <property type="entry name" value="Surf1/Surf4"/>
</dbReference>
<evidence type="ECO:0000256" key="6">
    <source>
        <dbReference type="RuleBase" id="RU363076"/>
    </source>
</evidence>
<evidence type="ECO:0000256" key="2">
    <source>
        <dbReference type="ARBA" id="ARBA00007165"/>
    </source>
</evidence>
<accession>A0A562T1R0</accession>
<name>A0A562T1R0_9HYPH</name>
<evidence type="ECO:0000313" key="8">
    <source>
        <dbReference type="Proteomes" id="UP000320593"/>
    </source>
</evidence>
<dbReference type="GO" id="GO:0005886">
    <property type="term" value="C:plasma membrane"/>
    <property type="evidence" value="ECO:0007669"/>
    <property type="project" value="UniProtKB-SubCell"/>
</dbReference>
<protein>
    <recommendedName>
        <fullName evidence="6">SURF1-like protein</fullName>
    </recommendedName>
</protein>
<dbReference type="EMBL" id="VLLF01000004">
    <property type="protein sequence ID" value="TWI87621.1"/>
    <property type="molecule type" value="Genomic_DNA"/>
</dbReference>
<organism evidence="7 8">
    <name type="scientific">Roseibium hamelinense</name>
    <dbReference type="NCBI Taxonomy" id="150831"/>
    <lineage>
        <taxon>Bacteria</taxon>
        <taxon>Pseudomonadati</taxon>
        <taxon>Pseudomonadota</taxon>
        <taxon>Alphaproteobacteria</taxon>
        <taxon>Hyphomicrobiales</taxon>
        <taxon>Stappiaceae</taxon>
        <taxon>Roseibium</taxon>
    </lineage>
</organism>
<evidence type="ECO:0000256" key="5">
    <source>
        <dbReference type="ARBA" id="ARBA00023136"/>
    </source>
</evidence>
<evidence type="ECO:0000256" key="1">
    <source>
        <dbReference type="ARBA" id="ARBA00004370"/>
    </source>
</evidence>
<keyword evidence="5 6" id="KW-0472">Membrane</keyword>
<sequence>MTIDAGMSGDDRRKPLLRLAWAAMAAAAALVVLLNLGFWQLDRLAWKEALIEKVREDVTKPPVPLPDHSQWTSAAPEQWDYTHVRVTGRFLPGAAFYYTALNDATGHYDGPGYLVYAPFETLNGMVVLVNRGFIPQGLADGVAADATVPPDGQRALTGLLRVSEQPNWTTPSASTETMIWFARDTNAMGNALGIEADKLAPYSVDLDQVHTPNTGLPQAGETIVRFKNDHLGYALTWFGLAATLVGVFLAYAASVVWPRPESNPGK</sequence>
<comment type="caution">
    <text evidence="7">The sequence shown here is derived from an EMBL/GenBank/DDBJ whole genome shotgun (WGS) entry which is preliminary data.</text>
</comment>
<evidence type="ECO:0000256" key="4">
    <source>
        <dbReference type="ARBA" id="ARBA00022989"/>
    </source>
</evidence>
<gene>
    <name evidence="7" type="ORF">JM93_02188</name>
</gene>
<feature type="transmembrane region" description="Helical" evidence="6">
    <location>
        <begin position="235"/>
        <end position="257"/>
    </location>
</feature>
<proteinExistence type="inferred from homology"/>
<dbReference type="RefSeq" id="WP_208995086.1">
    <property type="nucleotide sequence ID" value="NZ_SMLY01000065.1"/>
</dbReference>
<keyword evidence="8" id="KW-1185">Reference proteome</keyword>
<dbReference type="AlphaFoldDB" id="A0A562T1R0"/>
<dbReference type="Proteomes" id="UP000320593">
    <property type="component" value="Unassembled WGS sequence"/>
</dbReference>
<dbReference type="CDD" id="cd06662">
    <property type="entry name" value="SURF1"/>
    <property type="match status" value="1"/>
</dbReference>
<evidence type="ECO:0000313" key="7">
    <source>
        <dbReference type="EMBL" id="TWI87621.1"/>
    </source>
</evidence>
<dbReference type="PANTHER" id="PTHR23427">
    <property type="entry name" value="SURFEIT LOCUS PROTEIN"/>
    <property type="match status" value="1"/>
</dbReference>
<reference evidence="7 8" key="1">
    <citation type="submission" date="2019-07" db="EMBL/GenBank/DDBJ databases">
        <title>Genomic Encyclopedia of Archaeal and Bacterial Type Strains, Phase II (KMG-II): from individual species to whole genera.</title>
        <authorList>
            <person name="Goeker M."/>
        </authorList>
    </citation>
    <scope>NUCLEOTIDE SEQUENCE [LARGE SCALE GENOMIC DNA]</scope>
    <source>
        <strain evidence="7 8">ATCC BAA-252</strain>
    </source>
</reference>
<evidence type="ECO:0000256" key="3">
    <source>
        <dbReference type="ARBA" id="ARBA00022692"/>
    </source>
</evidence>
<keyword evidence="3 6" id="KW-0812">Transmembrane</keyword>
<dbReference type="Pfam" id="PF02104">
    <property type="entry name" value="SURF1"/>
    <property type="match status" value="1"/>
</dbReference>
<keyword evidence="6" id="KW-1003">Cell membrane</keyword>
<dbReference type="PANTHER" id="PTHR23427:SF2">
    <property type="entry name" value="SURFEIT LOCUS PROTEIN 1"/>
    <property type="match status" value="1"/>
</dbReference>
<comment type="subcellular location">
    <subcellularLocation>
        <location evidence="6">Cell membrane</location>
        <topology evidence="6">Multi-pass membrane protein</topology>
    </subcellularLocation>
    <subcellularLocation>
        <location evidence="1">Membrane</location>
    </subcellularLocation>
</comment>
<dbReference type="InterPro" id="IPR002994">
    <property type="entry name" value="Surf1/Shy1"/>
</dbReference>
<feature type="transmembrane region" description="Helical" evidence="6">
    <location>
        <begin position="20"/>
        <end position="39"/>
    </location>
</feature>
<comment type="similarity">
    <text evidence="2 6">Belongs to the SURF1 family.</text>
</comment>
<dbReference type="PROSITE" id="PS50895">
    <property type="entry name" value="SURF1"/>
    <property type="match status" value="1"/>
</dbReference>
<keyword evidence="4 6" id="KW-1133">Transmembrane helix</keyword>